<evidence type="ECO:0000259" key="1">
    <source>
        <dbReference type="Pfam" id="PF13391"/>
    </source>
</evidence>
<organism evidence="2 3">
    <name type="scientific">Youngiibacter multivorans</name>
    <dbReference type="NCBI Taxonomy" id="937251"/>
    <lineage>
        <taxon>Bacteria</taxon>
        <taxon>Bacillati</taxon>
        <taxon>Bacillota</taxon>
        <taxon>Clostridia</taxon>
        <taxon>Eubacteriales</taxon>
        <taxon>Clostridiaceae</taxon>
        <taxon>Youngiibacter</taxon>
    </lineage>
</organism>
<gene>
    <name evidence="2" type="ORF">J2Z34_002921</name>
</gene>
<dbReference type="Pfam" id="PF13391">
    <property type="entry name" value="HNH_2"/>
    <property type="match status" value="1"/>
</dbReference>
<feature type="domain" description="HNH nuclease" evidence="1">
    <location>
        <begin position="90"/>
        <end position="139"/>
    </location>
</feature>
<keyword evidence="2" id="KW-0378">Hydrolase</keyword>
<dbReference type="Proteomes" id="UP001519271">
    <property type="component" value="Unassembled WGS sequence"/>
</dbReference>
<dbReference type="InterPro" id="IPR003615">
    <property type="entry name" value="HNH_nuc"/>
</dbReference>
<evidence type="ECO:0000313" key="2">
    <source>
        <dbReference type="EMBL" id="MBP1920410.1"/>
    </source>
</evidence>
<name>A0ABS4G762_9CLOT</name>
<accession>A0ABS4G762</accession>
<dbReference type="GO" id="GO:0004519">
    <property type="term" value="F:endonuclease activity"/>
    <property type="evidence" value="ECO:0007669"/>
    <property type="project" value="UniProtKB-KW"/>
</dbReference>
<keyword evidence="3" id="KW-1185">Reference proteome</keyword>
<dbReference type="EMBL" id="JAGGKC010000029">
    <property type="protein sequence ID" value="MBP1920410.1"/>
    <property type="molecule type" value="Genomic_DNA"/>
</dbReference>
<comment type="caution">
    <text evidence="2">The sequence shown here is derived from an EMBL/GenBank/DDBJ whole genome shotgun (WGS) entry which is preliminary data.</text>
</comment>
<evidence type="ECO:0000313" key="3">
    <source>
        <dbReference type="Proteomes" id="UP001519271"/>
    </source>
</evidence>
<sequence length="194" mass="22563">MSFYLDEGDWIPVPKDWNRSIVQGKTNNTAEDQGLHLYETVQQKLFILGQKNLPEVNTILNRYGKEQLIKPRIGQGAFKVLITDAYKRRCAITGEKTLPVLESAHIKPYSLEGPHEVKNGLLLRKDFHTLFDRGYITVNKEYQVEVSPRIKVDFGNGNEYYAHHGQRLIILPERMDQIPDTHYLEWHNENIYLG</sequence>
<dbReference type="RefSeq" id="WP_209460583.1">
    <property type="nucleotide sequence ID" value="NZ_JAGGKC010000029.1"/>
</dbReference>
<keyword evidence="2" id="KW-0540">Nuclease</keyword>
<proteinExistence type="predicted"/>
<reference evidence="2 3" key="1">
    <citation type="submission" date="2021-03" db="EMBL/GenBank/DDBJ databases">
        <title>Genomic Encyclopedia of Type Strains, Phase IV (KMG-IV): sequencing the most valuable type-strain genomes for metagenomic binning, comparative biology and taxonomic classification.</title>
        <authorList>
            <person name="Goeker M."/>
        </authorList>
    </citation>
    <scope>NUCLEOTIDE SEQUENCE [LARGE SCALE GENOMIC DNA]</scope>
    <source>
        <strain evidence="2 3">DSM 6139</strain>
    </source>
</reference>
<keyword evidence="2" id="KW-0255">Endonuclease</keyword>
<protein>
    <submittedName>
        <fullName evidence="2">Restriction endonuclease</fullName>
    </submittedName>
</protein>